<accession>W7XGJ7</accession>
<dbReference type="AlphaFoldDB" id="W7XGJ7"/>
<dbReference type="InParanoid" id="W7XGJ7"/>
<gene>
    <name evidence="1" type="ORF">TTHERM_000264768</name>
</gene>
<dbReference type="GeneID" id="24438097"/>
<proteinExistence type="predicted"/>
<reference evidence="2" key="1">
    <citation type="journal article" date="2006" name="PLoS Biol.">
        <title>Macronuclear genome sequence of the ciliate Tetrahymena thermophila, a model eukaryote.</title>
        <authorList>
            <person name="Eisen J.A."/>
            <person name="Coyne R.S."/>
            <person name="Wu M."/>
            <person name="Wu D."/>
            <person name="Thiagarajan M."/>
            <person name="Wortman J.R."/>
            <person name="Badger J.H."/>
            <person name="Ren Q."/>
            <person name="Amedeo P."/>
            <person name="Jones K.M."/>
            <person name="Tallon L.J."/>
            <person name="Delcher A.L."/>
            <person name="Salzberg S.L."/>
            <person name="Silva J.C."/>
            <person name="Haas B.J."/>
            <person name="Majoros W.H."/>
            <person name="Farzad M."/>
            <person name="Carlton J.M."/>
            <person name="Smith R.K. Jr."/>
            <person name="Garg J."/>
            <person name="Pearlman R.E."/>
            <person name="Karrer K.M."/>
            <person name="Sun L."/>
            <person name="Manning G."/>
            <person name="Elde N.C."/>
            <person name="Turkewitz A.P."/>
            <person name="Asai D.J."/>
            <person name="Wilkes D.E."/>
            <person name="Wang Y."/>
            <person name="Cai H."/>
            <person name="Collins K."/>
            <person name="Stewart B.A."/>
            <person name="Lee S.R."/>
            <person name="Wilamowska K."/>
            <person name="Weinberg Z."/>
            <person name="Ruzzo W.L."/>
            <person name="Wloga D."/>
            <person name="Gaertig J."/>
            <person name="Frankel J."/>
            <person name="Tsao C.-C."/>
            <person name="Gorovsky M.A."/>
            <person name="Keeling P.J."/>
            <person name="Waller R.F."/>
            <person name="Patron N.J."/>
            <person name="Cherry J.M."/>
            <person name="Stover N.A."/>
            <person name="Krieger C.J."/>
            <person name="del Toro C."/>
            <person name="Ryder H.F."/>
            <person name="Williamson S.C."/>
            <person name="Barbeau R.A."/>
            <person name="Hamilton E.P."/>
            <person name="Orias E."/>
        </authorList>
    </citation>
    <scope>NUCLEOTIDE SEQUENCE [LARGE SCALE GENOMIC DNA]</scope>
    <source>
        <strain evidence="2">SB210</strain>
    </source>
</reference>
<dbReference type="Proteomes" id="UP000009168">
    <property type="component" value="Unassembled WGS sequence"/>
</dbReference>
<protein>
    <submittedName>
        <fullName evidence="1">Uncharacterized protein</fullName>
    </submittedName>
</protein>
<organism evidence="1 2">
    <name type="scientific">Tetrahymena thermophila (strain SB210)</name>
    <dbReference type="NCBI Taxonomy" id="312017"/>
    <lineage>
        <taxon>Eukaryota</taxon>
        <taxon>Sar</taxon>
        <taxon>Alveolata</taxon>
        <taxon>Ciliophora</taxon>
        <taxon>Intramacronucleata</taxon>
        <taxon>Oligohymenophorea</taxon>
        <taxon>Hymenostomatida</taxon>
        <taxon>Tetrahymenina</taxon>
        <taxon>Tetrahymenidae</taxon>
        <taxon>Tetrahymena</taxon>
    </lineage>
</organism>
<keyword evidence="2" id="KW-1185">Reference proteome</keyword>
<name>W7XGJ7_TETTS</name>
<dbReference type="KEGG" id="tet:TTHERM_000264768"/>
<sequence length="232" mass="27587">MDVNNFISQQTQLSGYSLLTKSFKITKKKNSMIIQGIILQYIKKFKLMNILCFSISTNKIKINPKQRQSKPAKILLQPSLHPITPVAIFSKNKTMVKQKVQQVEQKLPQYFTNKKATKIVQIIKGQQINEHQNSYFYFYISINLEKIRLLIQINMLTEKYLRIKTKIDKQFQINFFWIINRRKQDFQYKSICRLKKVIQNKIKLFISNSYPTKQQNINLLIKISALLFLINY</sequence>
<dbReference type="EMBL" id="GG662830">
    <property type="protein sequence ID" value="EWS76123.1"/>
    <property type="molecule type" value="Genomic_DNA"/>
</dbReference>
<dbReference type="RefSeq" id="XP_012651363.1">
    <property type="nucleotide sequence ID" value="XM_012795909.1"/>
</dbReference>
<evidence type="ECO:0000313" key="1">
    <source>
        <dbReference type="EMBL" id="EWS76123.1"/>
    </source>
</evidence>
<evidence type="ECO:0000313" key="2">
    <source>
        <dbReference type="Proteomes" id="UP000009168"/>
    </source>
</evidence>